<evidence type="ECO:0000256" key="6">
    <source>
        <dbReference type="RuleBase" id="RU003983"/>
    </source>
</evidence>
<evidence type="ECO:0000256" key="5">
    <source>
        <dbReference type="ARBA" id="ARBA00023049"/>
    </source>
</evidence>
<proteinExistence type="inferred from homology"/>
<accession>A0AAD8VTS5</accession>
<comment type="cofactor">
    <cofactor evidence="6">
        <name>Zn(2+)</name>
        <dbReference type="ChEBI" id="CHEBI:29105"/>
    </cofactor>
    <text evidence="6">Binds 1 zinc ion per subunit.</text>
</comment>
<comment type="similarity">
    <text evidence="6">Belongs to the peptidase M48 family.</text>
</comment>
<dbReference type="GO" id="GO:0004222">
    <property type="term" value="F:metalloendopeptidase activity"/>
    <property type="evidence" value="ECO:0007669"/>
    <property type="project" value="InterPro"/>
</dbReference>
<dbReference type="Proteomes" id="UP001231189">
    <property type="component" value="Unassembled WGS sequence"/>
</dbReference>
<dbReference type="PANTHER" id="PTHR22726:SF1">
    <property type="entry name" value="METALLOENDOPEPTIDASE OMA1, MITOCHONDRIAL"/>
    <property type="match status" value="1"/>
</dbReference>
<dbReference type="PANTHER" id="PTHR22726">
    <property type="entry name" value="METALLOENDOPEPTIDASE OMA1"/>
    <property type="match status" value="1"/>
</dbReference>
<protein>
    <recommendedName>
        <fullName evidence="8">Peptidase M48 domain-containing protein</fullName>
    </recommendedName>
</protein>
<dbReference type="GO" id="GO:0051603">
    <property type="term" value="P:proteolysis involved in protein catabolic process"/>
    <property type="evidence" value="ECO:0007669"/>
    <property type="project" value="TreeGrafter"/>
</dbReference>
<keyword evidence="7" id="KW-0812">Transmembrane</keyword>
<evidence type="ECO:0000256" key="7">
    <source>
        <dbReference type="SAM" id="Phobius"/>
    </source>
</evidence>
<gene>
    <name evidence="9" type="ORF">QYE76_025004</name>
</gene>
<dbReference type="GO" id="GO:0046872">
    <property type="term" value="F:metal ion binding"/>
    <property type="evidence" value="ECO:0007669"/>
    <property type="project" value="UniProtKB-KW"/>
</dbReference>
<keyword evidence="7" id="KW-0472">Membrane</keyword>
<dbReference type="InterPro" id="IPR051156">
    <property type="entry name" value="Mito/Outer_Membr_Metalloprot"/>
</dbReference>
<dbReference type="EMBL" id="JAUUTY010000006">
    <property type="protein sequence ID" value="KAK1619487.1"/>
    <property type="molecule type" value="Genomic_DNA"/>
</dbReference>
<evidence type="ECO:0000259" key="8">
    <source>
        <dbReference type="Pfam" id="PF01435"/>
    </source>
</evidence>
<organism evidence="9 10">
    <name type="scientific">Lolium multiflorum</name>
    <name type="common">Italian ryegrass</name>
    <name type="synonym">Lolium perenne subsp. multiflorum</name>
    <dbReference type="NCBI Taxonomy" id="4521"/>
    <lineage>
        <taxon>Eukaryota</taxon>
        <taxon>Viridiplantae</taxon>
        <taxon>Streptophyta</taxon>
        <taxon>Embryophyta</taxon>
        <taxon>Tracheophyta</taxon>
        <taxon>Spermatophyta</taxon>
        <taxon>Magnoliopsida</taxon>
        <taxon>Liliopsida</taxon>
        <taxon>Poales</taxon>
        <taxon>Poaceae</taxon>
        <taxon>BOP clade</taxon>
        <taxon>Pooideae</taxon>
        <taxon>Poodae</taxon>
        <taxon>Poeae</taxon>
        <taxon>Poeae Chloroplast Group 2 (Poeae type)</taxon>
        <taxon>Loliodinae</taxon>
        <taxon>Loliinae</taxon>
        <taxon>Lolium</taxon>
    </lineage>
</organism>
<comment type="caution">
    <text evidence="9">The sequence shown here is derived from an EMBL/GenBank/DDBJ whole genome shotgun (WGS) entry which is preliminary data.</text>
</comment>
<keyword evidence="10" id="KW-1185">Reference proteome</keyword>
<evidence type="ECO:0000256" key="4">
    <source>
        <dbReference type="ARBA" id="ARBA00022833"/>
    </source>
</evidence>
<evidence type="ECO:0000313" key="10">
    <source>
        <dbReference type="Proteomes" id="UP001231189"/>
    </source>
</evidence>
<keyword evidence="2" id="KW-0479">Metal-binding</keyword>
<name>A0AAD8VTS5_LOLMU</name>
<keyword evidence="4 6" id="KW-0862">Zinc</keyword>
<feature type="transmembrane region" description="Helical" evidence="7">
    <location>
        <begin position="85"/>
        <end position="104"/>
    </location>
</feature>
<keyword evidence="3 6" id="KW-0378">Hydrolase</keyword>
<reference evidence="9" key="1">
    <citation type="submission" date="2023-07" db="EMBL/GenBank/DDBJ databases">
        <title>A chromosome-level genome assembly of Lolium multiflorum.</title>
        <authorList>
            <person name="Chen Y."/>
            <person name="Copetti D."/>
            <person name="Kolliker R."/>
            <person name="Studer B."/>
        </authorList>
    </citation>
    <scope>NUCLEOTIDE SEQUENCE</scope>
    <source>
        <strain evidence="9">02402/16</strain>
        <tissue evidence="9">Leaf</tissue>
    </source>
</reference>
<dbReference type="AlphaFoldDB" id="A0AAD8VTS5"/>
<evidence type="ECO:0000256" key="2">
    <source>
        <dbReference type="ARBA" id="ARBA00022723"/>
    </source>
</evidence>
<dbReference type="GO" id="GO:0016020">
    <property type="term" value="C:membrane"/>
    <property type="evidence" value="ECO:0007669"/>
    <property type="project" value="TreeGrafter"/>
</dbReference>
<evidence type="ECO:0000313" key="9">
    <source>
        <dbReference type="EMBL" id="KAK1619487.1"/>
    </source>
</evidence>
<dbReference type="Pfam" id="PF01435">
    <property type="entry name" value="Peptidase_M48"/>
    <property type="match status" value="1"/>
</dbReference>
<dbReference type="Gene3D" id="3.30.2010.10">
    <property type="entry name" value="Metalloproteases ('zincins'), catalytic domain"/>
    <property type="match status" value="1"/>
</dbReference>
<evidence type="ECO:0000256" key="1">
    <source>
        <dbReference type="ARBA" id="ARBA00022670"/>
    </source>
</evidence>
<keyword evidence="5 6" id="KW-0482">Metalloprotease</keyword>
<sequence length="326" mass="36312">MNCLKNLVSGLRGRCSSAVRPPLRPPAPTTRCYSASTRRSHEVLQSGRGRLFRRNPVVVCRPPPSHALVFPRHYSSRRTPSDIEILFRVLVAGGAIVYGVVATIRDGTFEIVPYTNRSHLIIYTPEQERELGESYFANLKKELGKKILPPSHPDSVRVRGLAKEILRAAHRGLADASDAAANQRNKSRQPQTKHLDGINWEVLVVKDNAVNAFCTPGGKIVVYTGLLDRFKTDAEIATVLGHEVGHVIARHSIEKLTKNMWITILNLVLLLLVFDAPKGHTNDELMKFFFAKDELMKLLLSLPFSRKYVHIGLCCFCIAHSSGIPA</sequence>
<feature type="domain" description="Peptidase M48" evidence="8">
    <location>
        <begin position="197"/>
        <end position="307"/>
    </location>
</feature>
<evidence type="ECO:0000256" key="3">
    <source>
        <dbReference type="ARBA" id="ARBA00022801"/>
    </source>
</evidence>
<keyword evidence="1 6" id="KW-0645">Protease</keyword>
<dbReference type="InterPro" id="IPR001915">
    <property type="entry name" value="Peptidase_M48"/>
</dbReference>
<keyword evidence="7" id="KW-1133">Transmembrane helix</keyword>